<feature type="region of interest" description="Disordered" evidence="2">
    <location>
        <begin position="44"/>
        <end position="101"/>
    </location>
</feature>
<reference evidence="4 5" key="1">
    <citation type="journal article" date="2023" name="Int. J. Syst. Evol. Microbiol.">
        <title>Arthrobacter vasquezii sp. nov., isolated from a soil sample from Union Glacier, Antarctica.</title>
        <authorList>
            <person name="Valenzuela-Ibaceta F."/>
            <person name="Carrasco V."/>
            <person name="Lagos-Moraga S."/>
            <person name="Dietz-Vargas C."/>
            <person name="Navarro C.A."/>
            <person name="Perez-Donoso J.M."/>
        </authorList>
    </citation>
    <scope>NUCLEOTIDE SEQUENCE [LARGE SCALE GENOMIC DNA]</scope>
    <source>
        <strain evidence="4 5">EH-1B-1</strain>
    </source>
</reference>
<dbReference type="InterPro" id="IPR023365">
    <property type="entry name" value="Sortase_dom-sf"/>
</dbReference>
<comment type="caution">
    <text evidence="4">The sequence shown here is derived from an EMBL/GenBank/DDBJ whole genome shotgun (WGS) entry which is preliminary data.</text>
</comment>
<evidence type="ECO:0000256" key="1">
    <source>
        <dbReference type="ARBA" id="ARBA00022801"/>
    </source>
</evidence>
<feature type="chain" id="PRO_5047216700" evidence="3">
    <location>
        <begin position="30"/>
        <end position="259"/>
    </location>
</feature>
<feature type="signal peptide" evidence="3">
    <location>
        <begin position="1"/>
        <end position="29"/>
    </location>
</feature>
<evidence type="ECO:0000313" key="5">
    <source>
        <dbReference type="Proteomes" id="UP001220456"/>
    </source>
</evidence>
<dbReference type="EMBL" id="JAROKN010000082">
    <property type="protein sequence ID" value="MDF9279439.1"/>
    <property type="molecule type" value="Genomic_DNA"/>
</dbReference>
<dbReference type="RefSeq" id="WP_277359748.1">
    <property type="nucleotide sequence ID" value="NZ_JAROKN010000082.1"/>
</dbReference>
<dbReference type="SUPFAM" id="SSF63817">
    <property type="entry name" value="Sortase"/>
    <property type="match status" value="1"/>
</dbReference>
<feature type="compositionally biased region" description="Low complexity" evidence="2">
    <location>
        <begin position="65"/>
        <end position="89"/>
    </location>
</feature>
<accession>A0ABT6CZB0</accession>
<evidence type="ECO:0000313" key="4">
    <source>
        <dbReference type="EMBL" id="MDF9279439.1"/>
    </source>
</evidence>
<dbReference type="CDD" id="cd05829">
    <property type="entry name" value="Sortase_F"/>
    <property type="match status" value="1"/>
</dbReference>
<name>A0ABT6CZB0_9MICC</name>
<evidence type="ECO:0000256" key="3">
    <source>
        <dbReference type="SAM" id="SignalP"/>
    </source>
</evidence>
<protein>
    <submittedName>
        <fullName evidence="4">Sortase</fullName>
    </submittedName>
</protein>
<dbReference type="Gene3D" id="2.40.260.10">
    <property type="entry name" value="Sortase"/>
    <property type="match status" value="1"/>
</dbReference>
<dbReference type="InterPro" id="IPR005754">
    <property type="entry name" value="Sortase"/>
</dbReference>
<organism evidence="4 5">
    <name type="scientific">Arthrobacter vasquezii</name>
    <dbReference type="NCBI Taxonomy" id="2977629"/>
    <lineage>
        <taxon>Bacteria</taxon>
        <taxon>Bacillati</taxon>
        <taxon>Actinomycetota</taxon>
        <taxon>Actinomycetes</taxon>
        <taxon>Micrococcales</taxon>
        <taxon>Micrococcaceae</taxon>
        <taxon>Arthrobacter</taxon>
    </lineage>
</organism>
<dbReference type="Proteomes" id="UP001220456">
    <property type="component" value="Unassembled WGS sequence"/>
</dbReference>
<dbReference type="Pfam" id="PF04203">
    <property type="entry name" value="Sortase"/>
    <property type="match status" value="1"/>
</dbReference>
<keyword evidence="3" id="KW-0732">Signal</keyword>
<keyword evidence="5" id="KW-1185">Reference proteome</keyword>
<dbReference type="PROSITE" id="PS51257">
    <property type="entry name" value="PROKAR_LIPOPROTEIN"/>
    <property type="match status" value="1"/>
</dbReference>
<gene>
    <name evidence="4" type="ORF">P4U43_16740</name>
</gene>
<proteinExistence type="predicted"/>
<sequence length="259" mass="26285">MTSRFRDRCGSLLAAATVPLLLLTGCASPNPSDAVGAQPTFTVAAPSSLPAEGPTTAPGPPPTNSEALTEPAPASPAASGVPAENASPAAPAPAPAPVDATPQVFGRSLPVSLSMPTHGVKSGLLHLGLQPNGSLEVPPGHPGAPASWYRNSPTPGETGPSIFLGHVNASDGGPGVFAWIKQLNPGDTIEIAREDGTVATFAVERGEQYSKDAFPTQAVYGNTEGPELRLITCDGYDPATGTFNDNYVVYAKLIPQGSS</sequence>
<dbReference type="InterPro" id="IPR042001">
    <property type="entry name" value="Sortase_F"/>
</dbReference>
<evidence type="ECO:0000256" key="2">
    <source>
        <dbReference type="SAM" id="MobiDB-lite"/>
    </source>
</evidence>
<keyword evidence="1" id="KW-0378">Hydrolase</keyword>